<dbReference type="Pfam" id="PF13472">
    <property type="entry name" value="Lipase_GDSL_2"/>
    <property type="match status" value="1"/>
</dbReference>
<sequence length="274" mass="29080">MGDGEAALSRRKGCRVPHGQRTLAPPSVAPDAPAAPSRFGRRLLSRLPCLLVGAILLVGATGFVAFDVASVLQSRTVRGYGAGRAHVVAYISGNLADGYILLAGDSHVELARPEPVSCGRRILNAGVSGAKASDYSAFLDMLTLRSRPAVAVVTLGTNHLKRKVTLTRREVADRYEAELTGVVERLSRLADRVVVAAVPPASTSLDRYLDRAGIAALTRRQARVCARLGCTTVDPYASYRGAAFDIARPGATEDGLHLTDYAAAYRAIDRLLCS</sequence>
<dbReference type="GO" id="GO:0016787">
    <property type="term" value="F:hydrolase activity"/>
    <property type="evidence" value="ECO:0007669"/>
    <property type="project" value="UniProtKB-KW"/>
</dbReference>
<feature type="domain" description="SGNH hydrolase-type esterase" evidence="3">
    <location>
        <begin position="120"/>
        <end position="260"/>
    </location>
</feature>
<name>A0ABT8BF33_9HYPH</name>
<proteinExistence type="predicted"/>
<dbReference type="EMBL" id="JAUFPX010000006">
    <property type="protein sequence ID" value="MDN3590626.1"/>
    <property type="molecule type" value="Genomic_DNA"/>
</dbReference>
<evidence type="ECO:0000256" key="1">
    <source>
        <dbReference type="SAM" id="MobiDB-lite"/>
    </source>
</evidence>
<evidence type="ECO:0000313" key="4">
    <source>
        <dbReference type="EMBL" id="MDN3590626.1"/>
    </source>
</evidence>
<feature type="compositionally biased region" description="Low complexity" evidence="1">
    <location>
        <begin position="24"/>
        <end position="33"/>
    </location>
</feature>
<dbReference type="InterPro" id="IPR013830">
    <property type="entry name" value="SGNH_hydro"/>
</dbReference>
<feature type="region of interest" description="Disordered" evidence="1">
    <location>
        <begin position="1"/>
        <end position="33"/>
    </location>
</feature>
<gene>
    <name evidence="4" type="ORF">QWZ12_08375</name>
</gene>
<feature type="transmembrane region" description="Helical" evidence="2">
    <location>
        <begin position="47"/>
        <end position="66"/>
    </location>
</feature>
<keyword evidence="2" id="KW-0472">Membrane</keyword>
<keyword evidence="5" id="KW-1185">Reference proteome</keyword>
<evidence type="ECO:0000256" key="2">
    <source>
        <dbReference type="SAM" id="Phobius"/>
    </source>
</evidence>
<keyword evidence="2" id="KW-0812">Transmembrane</keyword>
<accession>A0ABT8BF33</accession>
<dbReference type="SUPFAM" id="SSF52266">
    <property type="entry name" value="SGNH hydrolase"/>
    <property type="match status" value="1"/>
</dbReference>
<organism evidence="4 5">
    <name type="scientific">Methylobacterium adhaesivum</name>
    <dbReference type="NCBI Taxonomy" id="333297"/>
    <lineage>
        <taxon>Bacteria</taxon>
        <taxon>Pseudomonadati</taxon>
        <taxon>Pseudomonadota</taxon>
        <taxon>Alphaproteobacteria</taxon>
        <taxon>Hyphomicrobiales</taxon>
        <taxon>Methylobacteriaceae</taxon>
        <taxon>Methylobacterium</taxon>
    </lineage>
</organism>
<dbReference type="Proteomes" id="UP001224644">
    <property type="component" value="Unassembled WGS sequence"/>
</dbReference>
<evidence type="ECO:0000259" key="3">
    <source>
        <dbReference type="Pfam" id="PF13472"/>
    </source>
</evidence>
<dbReference type="CDD" id="cd00229">
    <property type="entry name" value="SGNH_hydrolase"/>
    <property type="match status" value="1"/>
</dbReference>
<dbReference type="RefSeq" id="WP_238222981.1">
    <property type="nucleotide sequence ID" value="NZ_BPQD01000003.1"/>
</dbReference>
<dbReference type="Gene3D" id="3.40.50.1110">
    <property type="entry name" value="SGNH hydrolase"/>
    <property type="match status" value="1"/>
</dbReference>
<dbReference type="InterPro" id="IPR036514">
    <property type="entry name" value="SGNH_hydro_sf"/>
</dbReference>
<keyword evidence="2" id="KW-1133">Transmembrane helix</keyword>
<comment type="caution">
    <text evidence="4">The sequence shown here is derived from an EMBL/GenBank/DDBJ whole genome shotgun (WGS) entry which is preliminary data.</text>
</comment>
<reference evidence="5" key="1">
    <citation type="journal article" date="2019" name="Int. J. Syst. Evol. Microbiol.">
        <title>The Global Catalogue of Microorganisms (GCM) 10K type strain sequencing project: providing services to taxonomists for standard genome sequencing and annotation.</title>
        <authorList>
            <consortium name="The Broad Institute Genomics Platform"/>
            <consortium name="The Broad Institute Genome Sequencing Center for Infectious Disease"/>
            <person name="Wu L."/>
            <person name="Ma J."/>
        </authorList>
    </citation>
    <scope>NUCLEOTIDE SEQUENCE [LARGE SCALE GENOMIC DNA]</scope>
    <source>
        <strain evidence="5">CECT 7069</strain>
    </source>
</reference>
<keyword evidence="4" id="KW-0378">Hydrolase</keyword>
<protein>
    <submittedName>
        <fullName evidence="4">SGNH/GDSL hydrolase family protein</fullName>
    </submittedName>
</protein>
<evidence type="ECO:0000313" key="5">
    <source>
        <dbReference type="Proteomes" id="UP001224644"/>
    </source>
</evidence>